<keyword evidence="3" id="KW-1185">Reference proteome</keyword>
<dbReference type="Gene3D" id="3.30.565.10">
    <property type="entry name" value="Histidine kinase-like ATPase, C-terminal domain"/>
    <property type="match status" value="1"/>
</dbReference>
<dbReference type="OrthoDB" id="9760752at2"/>
<evidence type="ECO:0000313" key="2">
    <source>
        <dbReference type="EMBL" id="KIQ70793.1"/>
    </source>
</evidence>
<dbReference type="AlphaFoldDB" id="A0A0D0QIC5"/>
<name>A0A0D0QIC5_9RHOB</name>
<keyword evidence="2" id="KW-0418">Kinase</keyword>
<comment type="caution">
    <text evidence="2">The sequence shown here is derived from an EMBL/GenBank/DDBJ whole genome shotgun (WGS) entry which is preliminary data.</text>
</comment>
<accession>A0A0D0QIC5</accession>
<proteinExistence type="predicted"/>
<dbReference type="SUPFAM" id="SSF55874">
    <property type="entry name" value="ATPase domain of HSP90 chaperone/DNA topoisomerase II/histidine kinase"/>
    <property type="match status" value="1"/>
</dbReference>
<dbReference type="EMBL" id="AONG01000003">
    <property type="protein sequence ID" value="KIQ70793.1"/>
    <property type="molecule type" value="Genomic_DNA"/>
</dbReference>
<gene>
    <name evidence="2" type="ORF">Wenmar_00167</name>
</gene>
<feature type="domain" description="Histidine kinase/HSP90-like ATPase" evidence="1">
    <location>
        <begin position="102"/>
        <end position="192"/>
    </location>
</feature>
<dbReference type="STRING" id="1123501.Wenmar_00167"/>
<sequence>MDDGNGLRMQLAEMRHRTTNILASLAALTRSQARQANTEEARERLSWVLDCILTATQLHRAVGVTTGDGLSLHLREVGQLWARLGAERNVQVQIDTDGAPQVEDGAAMMLALLVQEAITNSLAHAYPDGGPGLIQVRFGRDGDGRLVLTVRDDGVGLPDDESAEPPQLDWVAPTLRDHGNGRALIADLARYAGGKASWHADPLGGTVVRVDVPYVGRQC</sequence>
<dbReference type="Pfam" id="PF13581">
    <property type="entry name" value="HATPase_c_2"/>
    <property type="match status" value="1"/>
</dbReference>
<dbReference type="GO" id="GO:0016301">
    <property type="term" value="F:kinase activity"/>
    <property type="evidence" value="ECO:0007669"/>
    <property type="project" value="UniProtKB-KW"/>
</dbReference>
<keyword evidence="2" id="KW-0808">Transferase</keyword>
<evidence type="ECO:0000313" key="3">
    <source>
        <dbReference type="Proteomes" id="UP000035100"/>
    </source>
</evidence>
<evidence type="ECO:0000259" key="1">
    <source>
        <dbReference type="Pfam" id="PF13581"/>
    </source>
</evidence>
<dbReference type="Proteomes" id="UP000035100">
    <property type="component" value="Unassembled WGS sequence"/>
</dbReference>
<dbReference type="RefSeq" id="WP_018304300.1">
    <property type="nucleotide sequence ID" value="NZ_KB902313.1"/>
</dbReference>
<protein>
    <submittedName>
        <fullName evidence="2">Signal transduction histidine kinase</fullName>
    </submittedName>
</protein>
<reference evidence="2 3" key="1">
    <citation type="submission" date="2013-01" db="EMBL/GenBank/DDBJ databases">
        <authorList>
            <person name="Fiebig A."/>
            <person name="Goeker M."/>
            <person name="Klenk H.-P.P."/>
        </authorList>
    </citation>
    <scope>NUCLEOTIDE SEQUENCE [LARGE SCALE GENOMIC DNA]</scope>
    <source>
        <strain evidence="2 3">DSM 24838</strain>
    </source>
</reference>
<organism evidence="2 3">
    <name type="scientific">Wenxinia marina DSM 24838</name>
    <dbReference type="NCBI Taxonomy" id="1123501"/>
    <lineage>
        <taxon>Bacteria</taxon>
        <taxon>Pseudomonadati</taxon>
        <taxon>Pseudomonadota</taxon>
        <taxon>Alphaproteobacteria</taxon>
        <taxon>Rhodobacterales</taxon>
        <taxon>Roseobacteraceae</taxon>
        <taxon>Wenxinia</taxon>
    </lineage>
</organism>
<dbReference type="InterPro" id="IPR003594">
    <property type="entry name" value="HATPase_dom"/>
</dbReference>
<dbReference type="InterPro" id="IPR036890">
    <property type="entry name" value="HATPase_C_sf"/>
</dbReference>
<dbReference type="eggNOG" id="COG3920">
    <property type="taxonomic scope" value="Bacteria"/>
</dbReference>